<comment type="similarity">
    <text evidence="1">Belongs to the ClpA/ClpB family.</text>
</comment>
<dbReference type="InterPro" id="IPR036628">
    <property type="entry name" value="Clp_N_dom_sf"/>
</dbReference>
<dbReference type="SUPFAM" id="SSF81923">
    <property type="entry name" value="Double Clp-N motif"/>
    <property type="match status" value="1"/>
</dbReference>
<protein>
    <submittedName>
        <fullName evidence="6">Type VI secretion system ATPase TssH</fullName>
    </submittedName>
</protein>
<dbReference type="Pfam" id="PF02861">
    <property type="entry name" value="Clp_N"/>
    <property type="match status" value="1"/>
</dbReference>
<sequence>MRIDKLTSKLQLALSDAQSLALKHKHNYIEPAHLLFVLLEQGGGSLKLLLSQTGFPLGQLQSKLLALIETFAQLKEHDGEISISNDMVKMLNQAELLSSDMGDSYVSSETIMLVAMKADNALAKILNSFGVSPQALKTAINNLRSGETVDSANGEENFQSLERFCVDVTAKAQRDELDPVIGR</sequence>
<keyword evidence="3" id="KW-0067">ATP-binding</keyword>
<dbReference type="GO" id="GO:0005524">
    <property type="term" value="F:ATP binding"/>
    <property type="evidence" value="ECO:0007669"/>
    <property type="project" value="UniProtKB-KW"/>
</dbReference>
<evidence type="ECO:0000256" key="4">
    <source>
        <dbReference type="PROSITE-ProRule" id="PRU01251"/>
    </source>
</evidence>
<dbReference type="Gene3D" id="1.10.1780.10">
    <property type="entry name" value="Clp, N-terminal domain"/>
    <property type="match status" value="1"/>
</dbReference>
<dbReference type="GO" id="GO:0005737">
    <property type="term" value="C:cytoplasm"/>
    <property type="evidence" value="ECO:0007669"/>
    <property type="project" value="TreeGrafter"/>
</dbReference>
<accession>A0A2A4MJY1</accession>
<evidence type="ECO:0000313" key="6">
    <source>
        <dbReference type="EMBL" id="PCH59926.1"/>
    </source>
</evidence>
<dbReference type="GO" id="GO:0034605">
    <property type="term" value="P:cellular response to heat"/>
    <property type="evidence" value="ECO:0007669"/>
    <property type="project" value="TreeGrafter"/>
</dbReference>
<dbReference type="EMBL" id="NVQR01000104">
    <property type="protein sequence ID" value="PCH59926.1"/>
    <property type="molecule type" value="Genomic_DNA"/>
</dbReference>
<evidence type="ECO:0000259" key="5">
    <source>
        <dbReference type="PROSITE" id="PS51903"/>
    </source>
</evidence>
<feature type="domain" description="Clp R" evidence="5">
    <location>
        <begin position="3"/>
        <end position="146"/>
    </location>
</feature>
<keyword evidence="2" id="KW-0547">Nucleotide-binding</keyword>
<dbReference type="AlphaFoldDB" id="A0A2A4MJY1"/>
<gene>
    <name evidence="6" type="ORF">COC19_06555</name>
</gene>
<evidence type="ECO:0000313" key="7">
    <source>
        <dbReference type="Proteomes" id="UP000218172"/>
    </source>
</evidence>
<comment type="caution">
    <text evidence="6">The sequence shown here is derived from an EMBL/GenBank/DDBJ whole genome shotgun (WGS) entry which is preliminary data.</text>
</comment>
<dbReference type="PROSITE" id="PS51903">
    <property type="entry name" value="CLP_R"/>
    <property type="match status" value="1"/>
</dbReference>
<evidence type="ECO:0000256" key="2">
    <source>
        <dbReference type="ARBA" id="ARBA00022741"/>
    </source>
</evidence>
<dbReference type="InterPro" id="IPR050130">
    <property type="entry name" value="ClpA_ClpB"/>
</dbReference>
<dbReference type="GO" id="GO:0016887">
    <property type="term" value="F:ATP hydrolysis activity"/>
    <property type="evidence" value="ECO:0007669"/>
    <property type="project" value="TreeGrafter"/>
</dbReference>
<organism evidence="6 7">
    <name type="scientific">SAR86 cluster bacterium</name>
    <dbReference type="NCBI Taxonomy" id="2030880"/>
    <lineage>
        <taxon>Bacteria</taxon>
        <taxon>Pseudomonadati</taxon>
        <taxon>Pseudomonadota</taxon>
        <taxon>Gammaproteobacteria</taxon>
        <taxon>SAR86 cluster</taxon>
    </lineage>
</organism>
<feature type="non-terminal residue" evidence="6">
    <location>
        <position position="183"/>
    </location>
</feature>
<keyword evidence="4" id="KW-0677">Repeat</keyword>
<dbReference type="Proteomes" id="UP000218172">
    <property type="component" value="Unassembled WGS sequence"/>
</dbReference>
<dbReference type="InterPro" id="IPR004176">
    <property type="entry name" value="Clp_R_N"/>
</dbReference>
<dbReference type="PANTHER" id="PTHR11638:SF18">
    <property type="entry name" value="HEAT SHOCK PROTEIN 104"/>
    <property type="match status" value="1"/>
</dbReference>
<name>A0A2A4MJY1_9GAMM</name>
<proteinExistence type="inferred from homology"/>
<dbReference type="PANTHER" id="PTHR11638">
    <property type="entry name" value="ATP-DEPENDENT CLP PROTEASE"/>
    <property type="match status" value="1"/>
</dbReference>
<evidence type="ECO:0000256" key="1">
    <source>
        <dbReference type="ARBA" id="ARBA00008675"/>
    </source>
</evidence>
<evidence type="ECO:0000256" key="3">
    <source>
        <dbReference type="ARBA" id="ARBA00022840"/>
    </source>
</evidence>
<reference evidence="7" key="1">
    <citation type="submission" date="2017-08" db="EMBL/GenBank/DDBJ databases">
        <title>A dynamic microbial community with high functional redundancy inhabits the cold, oxic subseafloor aquifer.</title>
        <authorList>
            <person name="Tully B.J."/>
            <person name="Wheat C.G."/>
            <person name="Glazer B.T."/>
            <person name="Huber J.A."/>
        </authorList>
    </citation>
    <scope>NUCLEOTIDE SEQUENCE [LARGE SCALE GENOMIC DNA]</scope>
</reference>